<comment type="subunit">
    <text evidence="4 11">Part of the 50S ribosomal subunit.</text>
</comment>
<organism evidence="14">
    <name type="scientific">Coscinodiscus radiatus</name>
    <dbReference type="NCBI Taxonomy" id="33642"/>
    <lineage>
        <taxon>Eukaryota</taxon>
        <taxon>Sar</taxon>
        <taxon>Stramenopiles</taxon>
        <taxon>Ochrophyta</taxon>
        <taxon>Bacillariophyta</taxon>
        <taxon>Coscinodiscophyceae</taxon>
        <taxon>Coscinodiscophycidae</taxon>
        <taxon>Coscinodiscales</taxon>
        <taxon>Coscinodiscaceae</taxon>
        <taxon>Coscinodiscus</taxon>
    </lineage>
</organism>
<protein>
    <recommendedName>
        <fullName evidence="10 11">Large ribosomal subunit protein uL22c</fullName>
    </recommendedName>
</protein>
<keyword evidence="14" id="KW-0150">Chloroplast</keyword>
<reference evidence="14" key="1">
    <citation type="journal article" date="2014" name="Genome Biol. Evol.">
        <title>Serial gene losses and foreign DNA underlie size and sequence variation in the plastid genomes of diatoms.</title>
        <authorList>
            <person name="Ruck E.C."/>
            <person name="Nakov T."/>
            <person name="Jansen R.K."/>
            <person name="Theriot E.C."/>
            <person name="Alverson A.J."/>
        </authorList>
    </citation>
    <scope>NUCLEOTIDE SEQUENCE</scope>
    <source>
        <strain evidence="14">Ccmp310</strain>
    </source>
</reference>
<evidence type="ECO:0000256" key="5">
    <source>
        <dbReference type="ARBA" id="ARBA00022640"/>
    </source>
</evidence>
<geneLocation type="chloroplast" evidence="14"/>
<dbReference type="PANTHER" id="PTHR13501:SF10">
    <property type="entry name" value="LARGE RIBOSOMAL SUBUNIT PROTEIN UL22M"/>
    <property type="match status" value="1"/>
</dbReference>
<dbReference type="InterPro" id="IPR005727">
    <property type="entry name" value="Ribosomal_uL22_bac/chlpt-type"/>
</dbReference>
<evidence type="ECO:0000256" key="13">
    <source>
        <dbReference type="RuleBase" id="RU004009"/>
    </source>
</evidence>
<evidence type="ECO:0000256" key="11">
    <source>
        <dbReference type="HAMAP-Rule" id="MF_01331"/>
    </source>
</evidence>
<dbReference type="SUPFAM" id="SSF54843">
    <property type="entry name" value="Ribosomal protein L22"/>
    <property type="match status" value="1"/>
</dbReference>
<sequence length="115" mass="13104">MSKNHSVKAVAKYIRMSPHKVRRVLNQIRGRSYQEALMILEFLPYGAGGPIWQVVHSAAANAQHNHKLDKKKLIVDKVFANEGPKLKRIRPRAQGRAYKILKPTCHITVILKDSQ</sequence>
<keyword evidence="7 11" id="KW-0694">RNA-binding</keyword>
<dbReference type="AlphaFoldDB" id="A0A023HAS0"/>
<evidence type="ECO:0000256" key="6">
    <source>
        <dbReference type="ARBA" id="ARBA00022730"/>
    </source>
</evidence>
<comment type="similarity">
    <text evidence="3 11 12">Belongs to the universal ribosomal protein uL22 family.</text>
</comment>
<evidence type="ECO:0000256" key="4">
    <source>
        <dbReference type="ARBA" id="ARBA00011838"/>
    </source>
</evidence>
<evidence type="ECO:0000256" key="3">
    <source>
        <dbReference type="ARBA" id="ARBA00009451"/>
    </source>
</evidence>
<evidence type="ECO:0000256" key="2">
    <source>
        <dbReference type="ARBA" id="ARBA00003611"/>
    </source>
</evidence>
<dbReference type="HAMAP" id="MF_01331_B">
    <property type="entry name" value="Ribosomal_uL22_B"/>
    <property type="match status" value="1"/>
</dbReference>
<dbReference type="GO" id="GO:0009507">
    <property type="term" value="C:chloroplast"/>
    <property type="evidence" value="ECO:0007669"/>
    <property type="project" value="UniProtKB-SubCell"/>
</dbReference>
<gene>
    <name evidence="11 14" type="primary">rpl22</name>
</gene>
<comment type="function">
    <text evidence="2 11 13">This protein binds specifically to 23S rRNA.</text>
</comment>
<dbReference type="NCBIfam" id="TIGR01044">
    <property type="entry name" value="rplV_bact"/>
    <property type="match status" value="1"/>
</dbReference>
<dbReference type="EMBL" id="KC509521">
    <property type="protein sequence ID" value="AGH28499.1"/>
    <property type="molecule type" value="Genomic_DNA"/>
</dbReference>
<dbReference type="CDD" id="cd00336">
    <property type="entry name" value="Ribosomal_L22"/>
    <property type="match status" value="1"/>
</dbReference>
<dbReference type="PANTHER" id="PTHR13501">
    <property type="entry name" value="CHLOROPLAST 50S RIBOSOMAL PROTEIN L22-RELATED"/>
    <property type="match status" value="1"/>
</dbReference>
<dbReference type="PROSITE" id="PS00464">
    <property type="entry name" value="RIBOSOMAL_L22"/>
    <property type="match status" value="1"/>
</dbReference>
<evidence type="ECO:0000313" key="14">
    <source>
        <dbReference type="EMBL" id="AGH28499.1"/>
    </source>
</evidence>
<evidence type="ECO:0000256" key="7">
    <source>
        <dbReference type="ARBA" id="ARBA00022884"/>
    </source>
</evidence>
<proteinExistence type="inferred from homology"/>
<dbReference type="GeneID" id="19739903"/>
<comment type="function">
    <text evidence="1 11 13">The globular domain of the protein is located near the polypeptide exit tunnel on the outside of the subunit, while an extended beta-hairpin is found that lines the wall of the exit tunnel in the center of the 70S ribosome.</text>
</comment>
<dbReference type="RefSeq" id="YP_009028955.1">
    <property type="nucleotide sequence ID" value="NC_024081.1"/>
</dbReference>
<keyword evidence="5 14" id="KW-0934">Plastid</keyword>
<accession>A0A023HAS0</accession>
<comment type="subcellular location">
    <subcellularLocation>
        <location evidence="11 13">Plastid</location>
        <location evidence="11 13">Chloroplast</location>
    </subcellularLocation>
</comment>
<dbReference type="GO" id="GO:0003735">
    <property type="term" value="F:structural constituent of ribosome"/>
    <property type="evidence" value="ECO:0007669"/>
    <property type="project" value="InterPro"/>
</dbReference>
<dbReference type="InterPro" id="IPR047867">
    <property type="entry name" value="Ribosomal_uL22_bac/org-type"/>
</dbReference>
<dbReference type="Gene3D" id="3.90.470.10">
    <property type="entry name" value="Ribosomal protein L22/L17"/>
    <property type="match status" value="1"/>
</dbReference>
<keyword evidence="6 11" id="KW-0699">rRNA-binding</keyword>
<dbReference type="FunFam" id="3.90.470.10:FF:000004">
    <property type="entry name" value="50S ribosomal protein L22, chloroplastic"/>
    <property type="match status" value="1"/>
</dbReference>
<dbReference type="GO" id="GO:0019843">
    <property type="term" value="F:rRNA binding"/>
    <property type="evidence" value="ECO:0007669"/>
    <property type="project" value="UniProtKB-UniRule"/>
</dbReference>
<keyword evidence="9 11" id="KW-0687">Ribonucleoprotein</keyword>
<evidence type="ECO:0000256" key="8">
    <source>
        <dbReference type="ARBA" id="ARBA00022980"/>
    </source>
</evidence>
<dbReference type="InterPro" id="IPR018260">
    <property type="entry name" value="Ribosomal_uL22_CS"/>
</dbReference>
<name>A0A023HAS0_9STRA</name>
<dbReference type="Pfam" id="PF00237">
    <property type="entry name" value="Ribosomal_L22"/>
    <property type="match status" value="1"/>
</dbReference>
<dbReference type="InterPro" id="IPR036394">
    <property type="entry name" value="Ribosomal_uL22_sf"/>
</dbReference>
<dbReference type="GO" id="GO:0015934">
    <property type="term" value="C:large ribosomal subunit"/>
    <property type="evidence" value="ECO:0007669"/>
    <property type="project" value="InterPro"/>
</dbReference>
<evidence type="ECO:0000256" key="9">
    <source>
        <dbReference type="ARBA" id="ARBA00023274"/>
    </source>
</evidence>
<dbReference type="GO" id="GO:0006412">
    <property type="term" value="P:translation"/>
    <property type="evidence" value="ECO:0007669"/>
    <property type="project" value="UniProtKB-UniRule"/>
</dbReference>
<evidence type="ECO:0000256" key="10">
    <source>
        <dbReference type="ARBA" id="ARBA00035285"/>
    </source>
</evidence>
<dbReference type="InterPro" id="IPR001063">
    <property type="entry name" value="Ribosomal_uL22"/>
</dbReference>
<keyword evidence="8 11" id="KW-0689">Ribosomal protein</keyword>
<evidence type="ECO:0000256" key="1">
    <source>
        <dbReference type="ARBA" id="ARBA00003478"/>
    </source>
</evidence>
<evidence type="ECO:0000256" key="12">
    <source>
        <dbReference type="RuleBase" id="RU004005"/>
    </source>
</evidence>